<evidence type="ECO:0000256" key="9">
    <source>
        <dbReference type="ARBA" id="ARBA00023004"/>
    </source>
</evidence>
<keyword evidence="9" id="KW-0408">Iron</keyword>
<name>A0AA41RVR9_PAPNU</name>
<comment type="subcellular location">
    <subcellularLocation>
        <location evidence="2">Membrane</location>
        <topology evidence="2">Single-pass membrane protein</topology>
    </subcellularLocation>
</comment>
<organism evidence="12 13">
    <name type="scientific">Papaver nudicaule</name>
    <name type="common">Iceland poppy</name>
    <dbReference type="NCBI Taxonomy" id="74823"/>
    <lineage>
        <taxon>Eukaryota</taxon>
        <taxon>Viridiplantae</taxon>
        <taxon>Streptophyta</taxon>
        <taxon>Embryophyta</taxon>
        <taxon>Tracheophyta</taxon>
        <taxon>Spermatophyta</taxon>
        <taxon>Magnoliopsida</taxon>
        <taxon>Ranunculales</taxon>
        <taxon>Papaveraceae</taxon>
        <taxon>Papaveroideae</taxon>
        <taxon>Papaver</taxon>
    </lineage>
</organism>
<dbReference type="GO" id="GO:0033075">
    <property type="term" value="P:isoquinoline alkaloid biosynthetic process"/>
    <property type="evidence" value="ECO:0007669"/>
    <property type="project" value="UniProtKB-ARBA"/>
</dbReference>
<proteinExistence type="predicted"/>
<dbReference type="Pfam" id="PF00067">
    <property type="entry name" value="p450"/>
    <property type="match status" value="1"/>
</dbReference>
<evidence type="ECO:0000256" key="8">
    <source>
        <dbReference type="ARBA" id="ARBA00023002"/>
    </source>
</evidence>
<keyword evidence="6" id="KW-0479">Metal-binding</keyword>
<dbReference type="GO" id="GO:0020037">
    <property type="term" value="F:heme binding"/>
    <property type="evidence" value="ECO:0007669"/>
    <property type="project" value="InterPro"/>
</dbReference>
<keyword evidence="4" id="KW-0349">Heme</keyword>
<protein>
    <recommendedName>
        <fullName evidence="14">Cytochrome P450</fullName>
    </recommendedName>
</protein>
<evidence type="ECO:0000313" key="12">
    <source>
        <dbReference type="EMBL" id="MCL7027382.1"/>
    </source>
</evidence>
<dbReference type="GO" id="GO:0004497">
    <property type="term" value="F:monooxygenase activity"/>
    <property type="evidence" value="ECO:0007669"/>
    <property type="project" value="InterPro"/>
</dbReference>
<feature type="transmembrane region" description="Helical" evidence="11">
    <location>
        <begin position="15"/>
        <end position="33"/>
    </location>
</feature>
<dbReference type="GO" id="GO:0016020">
    <property type="term" value="C:membrane"/>
    <property type="evidence" value="ECO:0007669"/>
    <property type="project" value="UniProtKB-SubCell"/>
</dbReference>
<reference evidence="12" key="1">
    <citation type="submission" date="2022-03" db="EMBL/GenBank/DDBJ databases">
        <title>A functionally conserved STORR gene fusion in Papaver species that diverged 16.8 million years ago.</title>
        <authorList>
            <person name="Catania T."/>
        </authorList>
    </citation>
    <scope>NUCLEOTIDE SEQUENCE</scope>
    <source>
        <strain evidence="12">S-191538</strain>
    </source>
</reference>
<feature type="non-terminal residue" evidence="12">
    <location>
        <position position="238"/>
    </location>
</feature>
<evidence type="ECO:0000256" key="6">
    <source>
        <dbReference type="ARBA" id="ARBA00022723"/>
    </source>
</evidence>
<evidence type="ECO:0000256" key="11">
    <source>
        <dbReference type="SAM" id="Phobius"/>
    </source>
</evidence>
<accession>A0AA41RVR9</accession>
<evidence type="ECO:0000256" key="7">
    <source>
        <dbReference type="ARBA" id="ARBA00022989"/>
    </source>
</evidence>
<dbReference type="AlphaFoldDB" id="A0AA41RVR9"/>
<keyword evidence="7 11" id="KW-1133">Transmembrane helix</keyword>
<dbReference type="GO" id="GO:0016705">
    <property type="term" value="F:oxidoreductase activity, acting on paired donors, with incorporation or reduction of molecular oxygen"/>
    <property type="evidence" value="ECO:0007669"/>
    <property type="project" value="InterPro"/>
</dbReference>
<dbReference type="InterPro" id="IPR001128">
    <property type="entry name" value="Cyt_P450"/>
</dbReference>
<evidence type="ECO:0000256" key="2">
    <source>
        <dbReference type="ARBA" id="ARBA00004167"/>
    </source>
</evidence>
<dbReference type="InterPro" id="IPR036396">
    <property type="entry name" value="Cyt_P450_sf"/>
</dbReference>
<dbReference type="InterPro" id="IPR050651">
    <property type="entry name" value="Plant_Cytochrome_P450_Monoox"/>
</dbReference>
<keyword evidence="5 11" id="KW-0812">Transmembrane</keyword>
<evidence type="ECO:0000256" key="4">
    <source>
        <dbReference type="ARBA" id="ARBA00022617"/>
    </source>
</evidence>
<dbReference type="EMBL" id="JAJJMA010067602">
    <property type="protein sequence ID" value="MCL7027382.1"/>
    <property type="molecule type" value="Genomic_DNA"/>
</dbReference>
<evidence type="ECO:0000256" key="3">
    <source>
        <dbReference type="ARBA" id="ARBA00004913"/>
    </source>
</evidence>
<comment type="pathway">
    <text evidence="3">Alkaloid biosynthesis.</text>
</comment>
<keyword evidence="10 11" id="KW-0472">Membrane</keyword>
<evidence type="ECO:0000313" key="13">
    <source>
        <dbReference type="Proteomes" id="UP001177140"/>
    </source>
</evidence>
<dbReference type="Proteomes" id="UP001177140">
    <property type="component" value="Unassembled WGS sequence"/>
</dbReference>
<keyword evidence="8" id="KW-0560">Oxidoreductase</keyword>
<sequence length="238" mass="26300">MDCSNLQFFGFQPTSLVALLLALVSILLGFLGLRKKFSENCSSPSSTASCALPLAGLLHVFMNRADLIHVTLGNMADKYGPIFSFPTGSHRTLVVSSWEMVKECFTGSNDIAFSNRPVPLAFKIIFYAGGIDSYGLPLVPYGKYWRELRKICVHNLLSNQQLVKFRHLITSEVDASFSKLYESCNSNRNSDGQGSVSSTTASAMVRMDDWLGQQSFNVIGRIVCGFQSHTEISEHLTH</sequence>
<evidence type="ECO:0008006" key="14">
    <source>
        <dbReference type="Google" id="ProtNLM"/>
    </source>
</evidence>
<evidence type="ECO:0000256" key="1">
    <source>
        <dbReference type="ARBA" id="ARBA00001971"/>
    </source>
</evidence>
<dbReference type="Gene3D" id="1.10.630.10">
    <property type="entry name" value="Cytochrome P450"/>
    <property type="match status" value="1"/>
</dbReference>
<evidence type="ECO:0000256" key="5">
    <source>
        <dbReference type="ARBA" id="ARBA00022692"/>
    </source>
</evidence>
<dbReference type="SUPFAM" id="SSF48264">
    <property type="entry name" value="Cytochrome P450"/>
    <property type="match status" value="1"/>
</dbReference>
<dbReference type="PANTHER" id="PTHR47947">
    <property type="entry name" value="CYTOCHROME P450 82C3-RELATED"/>
    <property type="match status" value="1"/>
</dbReference>
<comment type="caution">
    <text evidence="12">The sequence shown here is derived from an EMBL/GenBank/DDBJ whole genome shotgun (WGS) entry which is preliminary data.</text>
</comment>
<gene>
    <name evidence="12" type="ORF">MKW94_018880</name>
</gene>
<comment type="cofactor">
    <cofactor evidence="1">
        <name>heme</name>
        <dbReference type="ChEBI" id="CHEBI:30413"/>
    </cofactor>
</comment>
<dbReference type="GO" id="GO:0005506">
    <property type="term" value="F:iron ion binding"/>
    <property type="evidence" value="ECO:0007669"/>
    <property type="project" value="InterPro"/>
</dbReference>
<dbReference type="PANTHER" id="PTHR47947:SF26">
    <property type="entry name" value="CYTOCHROME P450"/>
    <property type="match status" value="1"/>
</dbReference>
<keyword evidence="13" id="KW-1185">Reference proteome</keyword>
<evidence type="ECO:0000256" key="10">
    <source>
        <dbReference type="ARBA" id="ARBA00023136"/>
    </source>
</evidence>